<evidence type="ECO:0000256" key="1">
    <source>
        <dbReference type="SAM" id="MobiDB-lite"/>
    </source>
</evidence>
<dbReference type="STRING" id="870435.A0A0C3PNN1"/>
<sequence length="234" mass="25644">MPIISLESLEAKFRAVEEASERRALYSDEPGVVDTGASMNRQPSNSTRSASTSHCLRMKRPASVSFFGQSYVSQTSGSSSRSTPSPIPTAASQTTFIPIPAKLKYCFETFISKVDDESPQGAIEVRRIAGRHALQDAMGSLLPRRTSRTQLRRSHSMFVTSDVNVVVGVSIEQTTSADYLDSPSEPCFIVHAPKRRRTRGFTVDLSSSISPSAGNLGQKAVDFARRIRRKQQSI</sequence>
<feature type="compositionally biased region" description="Polar residues" evidence="1">
    <location>
        <begin position="37"/>
        <end position="54"/>
    </location>
</feature>
<organism evidence="2 3">
    <name type="scientific">Pisolithus tinctorius Marx 270</name>
    <dbReference type="NCBI Taxonomy" id="870435"/>
    <lineage>
        <taxon>Eukaryota</taxon>
        <taxon>Fungi</taxon>
        <taxon>Dikarya</taxon>
        <taxon>Basidiomycota</taxon>
        <taxon>Agaricomycotina</taxon>
        <taxon>Agaricomycetes</taxon>
        <taxon>Agaricomycetidae</taxon>
        <taxon>Boletales</taxon>
        <taxon>Sclerodermatineae</taxon>
        <taxon>Pisolithaceae</taxon>
        <taxon>Pisolithus</taxon>
    </lineage>
</organism>
<dbReference type="AlphaFoldDB" id="A0A0C3PNN1"/>
<dbReference type="Proteomes" id="UP000054217">
    <property type="component" value="Unassembled WGS sequence"/>
</dbReference>
<reference evidence="3" key="2">
    <citation type="submission" date="2015-01" db="EMBL/GenBank/DDBJ databases">
        <title>Evolutionary Origins and Diversification of the Mycorrhizal Mutualists.</title>
        <authorList>
            <consortium name="DOE Joint Genome Institute"/>
            <consortium name="Mycorrhizal Genomics Consortium"/>
            <person name="Kohler A."/>
            <person name="Kuo A."/>
            <person name="Nagy L.G."/>
            <person name="Floudas D."/>
            <person name="Copeland A."/>
            <person name="Barry K.W."/>
            <person name="Cichocki N."/>
            <person name="Veneault-Fourrey C."/>
            <person name="LaButti K."/>
            <person name="Lindquist E.A."/>
            <person name="Lipzen A."/>
            <person name="Lundell T."/>
            <person name="Morin E."/>
            <person name="Murat C."/>
            <person name="Riley R."/>
            <person name="Ohm R."/>
            <person name="Sun H."/>
            <person name="Tunlid A."/>
            <person name="Henrissat B."/>
            <person name="Grigoriev I.V."/>
            <person name="Hibbett D.S."/>
            <person name="Martin F."/>
        </authorList>
    </citation>
    <scope>NUCLEOTIDE SEQUENCE [LARGE SCALE GENOMIC DNA]</scope>
    <source>
        <strain evidence="3">Marx 270</strain>
    </source>
</reference>
<reference evidence="2 3" key="1">
    <citation type="submission" date="2014-04" db="EMBL/GenBank/DDBJ databases">
        <authorList>
            <consortium name="DOE Joint Genome Institute"/>
            <person name="Kuo A."/>
            <person name="Kohler A."/>
            <person name="Costa M.D."/>
            <person name="Nagy L.G."/>
            <person name="Floudas D."/>
            <person name="Copeland A."/>
            <person name="Barry K.W."/>
            <person name="Cichocki N."/>
            <person name="Veneault-Fourrey C."/>
            <person name="LaButti K."/>
            <person name="Lindquist E.A."/>
            <person name="Lipzen A."/>
            <person name="Lundell T."/>
            <person name="Morin E."/>
            <person name="Murat C."/>
            <person name="Sun H."/>
            <person name="Tunlid A."/>
            <person name="Henrissat B."/>
            <person name="Grigoriev I.V."/>
            <person name="Hibbett D.S."/>
            <person name="Martin F."/>
            <person name="Nordberg H.P."/>
            <person name="Cantor M.N."/>
            <person name="Hua S.X."/>
        </authorList>
    </citation>
    <scope>NUCLEOTIDE SEQUENCE [LARGE SCALE GENOMIC DNA]</scope>
    <source>
        <strain evidence="2 3">Marx 270</strain>
    </source>
</reference>
<dbReference type="OrthoDB" id="3191896at2759"/>
<keyword evidence="3" id="KW-1185">Reference proteome</keyword>
<evidence type="ECO:0000313" key="3">
    <source>
        <dbReference type="Proteomes" id="UP000054217"/>
    </source>
</evidence>
<accession>A0A0C3PNN1</accession>
<dbReference type="InParanoid" id="A0A0C3PNN1"/>
<dbReference type="EMBL" id="KN831952">
    <property type="protein sequence ID" value="KIO10471.1"/>
    <property type="molecule type" value="Genomic_DNA"/>
</dbReference>
<evidence type="ECO:0000313" key="2">
    <source>
        <dbReference type="EMBL" id="KIO10471.1"/>
    </source>
</evidence>
<proteinExistence type="predicted"/>
<protein>
    <submittedName>
        <fullName evidence="2">Uncharacterized protein</fullName>
    </submittedName>
</protein>
<dbReference type="HOGENOM" id="CLU_1321598_0_0_1"/>
<name>A0A0C3PNN1_PISTI</name>
<gene>
    <name evidence="2" type="ORF">M404DRAFT_995663</name>
</gene>
<feature type="region of interest" description="Disordered" evidence="1">
    <location>
        <begin position="30"/>
        <end position="54"/>
    </location>
</feature>